<gene>
    <name evidence="1" type="ORF">RND71_008276</name>
</gene>
<sequence>MRIVSQNSYEYCMDNLAFKGDWDFEQLLHTKKRVRLLFIPLETQHLDDKHLSRFLEADGIVGGVNPNDSKNFSGVPK</sequence>
<comment type="caution">
    <text evidence="1">The sequence shown here is derived from an EMBL/GenBank/DDBJ whole genome shotgun (WGS) entry which is preliminary data.</text>
</comment>
<reference evidence="1" key="1">
    <citation type="submission" date="2023-12" db="EMBL/GenBank/DDBJ databases">
        <title>Genome assembly of Anisodus tanguticus.</title>
        <authorList>
            <person name="Wang Y.-J."/>
        </authorList>
    </citation>
    <scope>NUCLEOTIDE SEQUENCE</scope>
    <source>
        <strain evidence="1">KB-2021</strain>
        <tissue evidence="1">Leaf</tissue>
    </source>
</reference>
<evidence type="ECO:0000313" key="1">
    <source>
        <dbReference type="EMBL" id="KAK4372892.1"/>
    </source>
</evidence>
<keyword evidence="2" id="KW-1185">Reference proteome</keyword>
<proteinExistence type="predicted"/>
<dbReference type="AlphaFoldDB" id="A0AAE1VKV8"/>
<protein>
    <submittedName>
        <fullName evidence="1">Uncharacterized protein</fullName>
    </submittedName>
</protein>
<organism evidence="1 2">
    <name type="scientific">Anisodus tanguticus</name>
    <dbReference type="NCBI Taxonomy" id="243964"/>
    <lineage>
        <taxon>Eukaryota</taxon>
        <taxon>Viridiplantae</taxon>
        <taxon>Streptophyta</taxon>
        <taxon>Embryophyta</taxon>
        <taxon>Tracheophyta</taxon>
        <taxon>Spermatophyta</taxon>
        <taxon>Magnoliopsida</taxon>
        <taxon>eudicotyledons</taxon>
        <taxon>Gunneridae</taxon>
        <taxon>Pentapetalae</taxon>
        <taxon>asterids</taxon>
        <taxon>lamiids</taxon>
        <taxon>Solanales</taxon>
        <taxon>Solanaceae</taxon>
        <taxon>Solanoideae</taxon>
        <taxon>Hyoscyameae</taxon>
        <taxon>Anisodus</taxon>
    </lineage>
</organism>
<name>A0AAE1VKV8_9SOLA</name>
<dbReference type="EMBL" id="JAVYJV010000004">
    <property type="protein sequence ID" value="KAK4372892.1"/>
    <property type="molecule type" value="Genomic_DNA"/>
</dbReference>
<evidence type="ECO:0000313" key="2">
    <source>
        <dbReference type="Proteomes" id="UP001291623"/>
    </source>
</evidence>
<dbReference type="Proteomes" id="UP001291623">
    <property type="component" value="Unassembled WGS sequence"/>
</dbReference>
<accession>A0AAE1VKV8</accession>